<protein>
    <submittedName>
        <fullName evidence="1">Uncharacterized protein</fullName>
    </submittedName>
</protein>
<sequence length="184" mass="20790">MSDRRAAALALDRLPPELQAALALAWPGCPQAQRRALLAPMSLGGAPLWPGPLWPWQPRARWWRRRSARECRAGTLAYFVTRVSDALGAPRGPRLFDPAQPFFATPWTEADVLLHSPVPDAFSDADYWFITQRLCGGQREHATRLAEDWAAGMRRDNALRRSRRQAWLNDALHRLEASARGDFL</sequence>
<evidence type="ECO:0000313" key="1">
    <source>
        <dbReference type="EMBL" id="OWR02699.1"/>
    </source>
</evidence>
<gene>
    <name evidence="1" type="ORF">CDO81_17875</name>
</gene>
<dbReference type="OrthoDB" id="8908884at2"/>
<reference evidence="1 2" key="1">
    <citation type="journal article" date="2007" name="Int. J. Syst. Evol. Microbiol.">
        <title>Description of Pelomonas aquatica sp. nov. and Pelomonas puraquae sp. nov., isolated from industrial and haemodialysis water.</title>
        <authorList>
            <person name="Gomila M."/>
            <person name="Bowien B."/>
            <person name="Falsen E."/>
            <person name="Moore E.R."/>
            <person name="Lalucat J."/>
        </authorList>
    </citation>
    <scope>NUCLEOTIDE SEQUENCE [LARGE SCALE GENOMIC DNA]</scope>
    <source>
        <strain evidence="1 2">CCUG 52769</strain>
    </source>
</reference>
<organism evidence="1 2">
    <name type="scientific">Roseateles puraquae</name>
    <dbReference type="NCBI Taxonomy" id="431059"/>
    <lineage>
        <taxon>Bacteria</taxon>
        <taxon>Pseudomonadati</taxon>
        <taxon>Pseudomonadota</taxon>
        <taxon>Betaproteobacteria</taxon>
        <taxon>Burkholderiales</taxon>
        <taxon>Sphaerotilaceae</taxon>
        <taxon>Roseateles</taxon>
    </lineage>
</organism>
<dbReference type="AlphaFoldDB" id="A0A254N3J8"/>
<keyword evidence="2" id="KW-1185">Reference proteome</keyword>
<dbReference type="EMBL" id="NISI01000007">
    <property type="protein sequence ID" value="OWR02699.1"/>
    <property type="molecule type" value="Genomic_DNA"/>
</dbReference>
<evidence type="ECO:0000313" key="2">
    <source>
        <dbReference type="Proteomes" id="UP000197446"/>
    </source>
</evidence>
<dbReference type="RefSeq" id="WP_088484589.1">
    <property type="nucleotide sequence ID" value="NZ_NISI01000007.1"/>
</dbReference>
<proteinExistence type="predicted"/>
<dbReference type="Proteomes" id="UP000197446">
    <property type="component" value="Unassembled WGS sequence"/>
</dbReference>
<comment type="caution">
    <text evidence="1">The sequence shown here is derived from an EMBL/GenBank/DDBJ whole genome shotgun (WGS) entry which is preliminary data.</text>
</comment>
<accession>A0A254N3J8</accession>
<name>A0A254N3J8_9BURK</name>